<evidence type="ECO:0000256" key="2">
    <source>
        <dbReference type="SAM" id="Phobius"/>
    </source>
</evidence>
<keyword evidence="4" id="KW-1185">Reference proteome</keyword>
<gene>
    <name evidence="3" type="ORF">S7711_03539</name>
</gene>
<name>A0A084B1P4_STACB</name>
<dbReference type="Proteomes" id="UP000028045">
    <property type="component" value="Unassembled WGS sequence"/>
</dbReference>
<evidence type="ECO:0000313" key="3">
    <source>
        <dbReference type="EMBL" id="KEY71473.1"/>
    </source>
</evidence>
<evidence type="ECO:0000256" key="1">
    <source>
        <dbReference type="SAM" id="MobiDB-lite"/>
    </source>
</evidence>
<keyword evidence="2" id="KW-0812">Transmembrane</keyword>
<sequence length="213" mass="23262">MPALSLVLGRAAALLPPRQNDDSDDFHAIPADYGELDSSPSPGVVAAIVIGSVAAFLLVLFLVYYGLNFGAPVAAAYDGASTYVTEPRDERRRSSRGGSTSRGPPRRRVRETVEVRTRERAGPVIVDAPPPAPVVMSEAGRSDARPPRMVPRYDDVGDDDDDDDDDDEVVVIEEHSPPRRQSRRRSPSFYSDDRSGVESSYLSGTRSGRRSRY</sequence>
<feature type="compositionally biased region" description="Basic and acidic residues" evidence="1">
    <location>
        <begin position="110"/>
        <end position="121"/>
    </location>
</feature>
<keyword evidence="2" id="KW-0472">Membrane</keyword>
<dbReference type="HOGENOM" id="CLU_087045_0_0_1"/>
<feature type="compositionally biased region" description="Acidic residues" evidence="1">
    <location>
        <begin position="156"/>
        <end position="171"/>
    </location>
</feature>
<accession>A0A084B1P4</accession>
<proteinExistence type="predicted"/>
<feature type="compositionally biased region" description="Polar residues" evidence="1">
    <location>
        <begin position="197"/>
        <end position="206"/>
    </location>
</feature>
<dbReference type="EMBL" id="KL648283">
    <property type="protein sequence ID" value="KEY71473.1"/>
    <property type="molecule type" value="Genomic_DNA"/>
</dbReference>
<feature type="compositionally biased region" description="Basic and acidic residues" evidence="1">
    <location>
        <begin position="140"/>
        <end position="155"/>
    </location>
</feature>
<evidence type="ECO:0000313" key="4">
    <source>
        <dbReference type="Proteomes" id="UP000028045"/>
    </source>
</evidence>
<dbReference type="AlphaFoldDB" id="A0A084B1P4"/>
<keyword evidence="2" id="KW-1133">Transmembrane helix</keyword>
<protein>
    <submittedName>
        <fullName evidence="3">Uncharacterized protein</fullName>
    </submittedName>
</protein>
<feature type="region of interest" description="Disordered" evidence="1">
    <location>
        <begin position="85"/>
        <end position="213"/>
    </location>
</feature>
<feature type="transmembrane region" description="Helical" evidence="2">
    <location>
        <begin position="44"/>
        <end position="67"/>
    </location>
</feature>
<reference evidence="3 4" key="1">
    <citation type="journal article" date="2014" name="BMC Genomics">
        <title>Comparative genome sequencing reveals chemotype-specific gene clusters in the toxigenic black mold Stachybotrys.</title>
        <authorList>
            <person name="Semeiks J."/>
            <person name="Borek D."/>
            <person name="Otwinowski Z."/>
            <person name="Grishin N.V."/>
        </authorList>
    </citation>
    <scope>NUCLEOTIDE SEQUENCE [LARGE SCALE GENOMIC DNA]</scope>
    <source>
        <strain evidence="4">CBS 109288 / IBT 7711</strain>
    </source>
</reference>
<organism evidence="3 4">
    <name type="scientific">Stachybotrys chartarum (strain CBS 109288 / IBT 7711)</name>
    <name type="common">Toxic black mold</name>
    <name type="synonym">Stilbospora chartarum</name>
    <dbReference type="NCBI Taxonomy" id="1280523"/>
    <lineage>
        <taxon>Eukaryota</taxon>
        <taxon>Fungi</taxon>
        <taxon>Dikarya</taxon>
        <taxon>Ascomycota</taxon>
        <taxon>Pezizomycotina</taxon>
        <taxon>Sordariomycetes</taxon>
        <taxon>Hypocreomycetidae</taxon>
        <taxon>Hypocreales</taxon>
        <taxon>Stachybotryaceae</taxon>
        <taxon>Stachybotrys</taxon>
    </lineage>
</organism>